<evidence type="ECO:0000256" key="2">
    <source>
        <dbReference type="SAM" id="SignalP"/>
    </source>
</evidence>
<reference evidence="3" key="1">
    <citation type="journal article" date="2022" name="bioRxiv">
        <title>Sequencing and chromosome-scale assembly of the giantPleurodeles waltlgenome.</title>
        <authorList>
            <person name="Brown T."/>
            <person name="Elewa A."/>
            <person name="Iarovenko S."/>
            <person name="Subramanian E."/>
            <person name="Araus A.J."/>
            <person name="Petzold A."/>
            <person name="Susuki M."/>
            <person name="Suzuki K.-i.T."/>
            <person name="Hayashi T."/>
            <person name="Toyoda A."/>
            <person name="Oliveira C."/>
            <person name="Osipova E."/>
            <person name="Leigh N.D."/>
            <person name="Simon A."/>
            <person name="Yun M.H."/>
        </authorList>
    </citation>
    <scope>NUCLEOTIDE SEQUENCE</scope>
    <source>
        <strain evidence="3">20211129_DDA</strain>
        <tissue evidence="3">Liver</tissue>
    </source>
</reference>
<feature type="region of interest" description="Disordered" evidence="1">
    <location>
        <begin position="60"/>
        <end position="129"/>
    </location>
</feature>
<proteinExistence type="predicted"/>
<evidence type="ECO:0000313" key="4">
    <source>
        <dbReference type="Proteomes" id="UP001066276"/>
    </source>
</evidence>
<feature type="signal peptide" evidence="2">
    <location>
        <begin position="1"/>
        <end position="19"/>
    </location>
</feature>
<protein>
    <submittedName>
        <fullName evidence="3">Uncharacterized protein</fullName>
    </submittedName>
</protein>
<organism evidence="3 4">
    <name type="scientific">Pleurodeles waltl</name>
    <name type="common">Iberian ribbed newt</name>
    <dbReference type="NCBI Taxonomy" id="8319"/>
    <lineage>
        <taxon>Eukaryota</taxon>
        <taxon>Metazoa</taxon>
        <taxon>Chordata</taxon>
        <taxon>Craniata</taxon>
        <taxon>Vertebrata</taxon>
        <taxon>Euteleostomi</taxon>
        <taxon>Amphibia</taxon>
        <taxon>Batrachia</taxon>
        <taxon>Caudata</taxon>
        <taxon>Salamandroidea</taxon>
        <taxon>Salamandridae</taxon>
        <taxon>Pleurodelinae</taxon>
        <taxon>Pleurodeles</taxon>
    </lineage>
</organism>
<sequence>MTYLAPVLAAALLVGLANSLKCYSCSLSLNRAACGTVANCSSGSSCMKVVKKSTSYYRYTAPLDPPTPSSGDPPAGQEEEAPPIMNHSVVAGRDGTWKTEKSVALGRQEEDTAQPSRHRAAANRRRRAPQEGGRAGLVFAGHLEALVFAGRLEGLVFSGHLEGLVFAGRLEGLVFAGRLEGLVFARRLEGLVFAGHLEGLVFAGRLEGLVFAGRLEGLVFAGHLEALVFAGHLEALVFAGRLEGLVFSGHLVTAGAEGRNGRRLPCGVLPRVFGFILA</sequence>
<dbReference type="Proteomes" id="UP001066276">
    <property type="component" value="Chromosome 2_2"/>
</dbReference>
<keyword evidence="2" id="KW-0732">Signal</keyword>
<dbReference type="AlphaFoldDB" id="A0AAV7V337"/>
<accession>A0AAV7V337</accession>
<feature type="compositionally biased region" description="Basic residues" evidence="1">
    <location>
        <begin position="116"/>
        <end position="127"/>
    </location>
</feature>
<dbReference type="EMBL" id="JANPWB010000004">
    <property type="protein sequence ID" value="KAJ1195835.1"/>
    <property type="molecule type" value="Genomic_DNA"/>
</dbReference>
<comment type="caution">
    <text evidence="3">The sequence shown here is derived from an EMBL/GenBank/DDBJ whole genome shotgun (WGS) entry which is preliminary data.</text>
</comment>
<name>A0AAV7V337_PLEWA</name>
<evidence type="ECO:0000256" key="1">
    <source>
        <dbReference type="SAM" id="MobiDB-lite"/>
    </source>
</evidence>
<gene>
    <name evidence="3" type="ORF">NDU88_005103</name>
</gene>
<feature type="chain" id="PRO_5043922283" evidence="2">
    <location>
        <begin position="20"/>
        <end position="278"/>
    </location>
</feature>
<evidence type="ECO:0000313" key="3">
    <source>
        <dbReference type="EMBL" id="KAJ1195835.1"/>
    </source>
</evidence>
<keyword evidence="4" id="KW-1185">Reference proteome</keyword>